<dbReference type="SUPFAM" id="SSF54197">
    <property type="entry name" value="HIT-like"/>
    <property type="match status" value="1"/>
</dbReference>
<keyword evidence="1" id="KW-0547">Nucleotide-binding</keyword>
<keyword evidence="2" id="KW-0378">Hydrolase</keyword>
<dbReference type="Ensembl" id="ENSMMDT00005052123.1">
    <property type="protein sequence ID" value="ENSMMDP00005051117.1"/>
    <property type="gene ID" value="ENSMMDG00005023126.1"/>
</dbReference>
<sequence length="166" mass="19019">MYFQSTTQIALKTLMDTQNVSQSRQIQDCLLCDIASEQTDKEILLSNNELVCFHDANPGCTHHYLVVPRMHVGNCKTLQKEHIPLVEQMQEMGRSLLEKKKVSDLDDIRMGFHLPPYSSVAHLHLHVLAPASQMSSRSLTRYGPHSYWFITVDKVLHQLKIHGQVK</sequence>
<dbReference type="PRINTS" id="PR00332">
    <property type="entry name" value="HISTRIAD"/>
</dbReference>
<reference evidence="11" key="1">
    <citation type="submission" date="2019-06" db="EMBL/GenBank/DDBJ databases">
        <authorList>
            <consortium name="Wellcome Sanger Institute Data Sharing"/>
        </authorList>
    </citation>
    <scope>NUCLEOTIDE SEQUENCE [LARGE SCALE GENOMIC DNA]</scope>
</reference>
<evidence type="ECO:0000256" key="3">
    <source>
        <dbReference type="ARBA" id="ARBA00024472"/>
    </source>
</evidence>
<name>A0A668ACG4_9TELE</name>
<evidence type="ECO:0000256" key="7">
    <source>
        <dbReference type="PIRSR" id="PIRSR601310-1"/>
    </source>
</evidence>
<dbReference type="Proteomes" id="UP000472263">
    <property type="component" value="Chromosome 24"/>
</dbReference>
<evidence type="ECO:0000256" key="9">
    <source>
        <dbReference type="PROSITE-ProRule" id="PRU00464"/>
    </source>
</evidence>
<evidence type="ECO:0000313" key="12">
    <source>
        <dbReference type="Proteomes" id="UP000472263"/>
    </source>
</evidence>
<dbReference type="Gene3D" id="3.30.428.10">
    <property type="entry name" value="HIT-like"/>
    <property type="match status" value="1"/>
</dbReference>
<evidence type="ECO:0000256" key="5">
    <source>
        <dbReference type="ARBA" id="ARBA00039802"/>
    </source>
</evidence>
<dbReference type="PROSITE" id="PS51084">
    <property type="entry name" value="HIT_2"/>
    <property type="match status" value="1"/>
</dbReference>
<feature type="active site" description="Tele-AMP-histidine intermediate" evidence="7">
    <location>
        <position position="124"/>
    </location>
</feature>
<dbReference type="GO" id="GO:0000166">
    <property type="term" value="F:nucleotide binding"/>
    <property type="evidence" value="ECO:0007669"/>
    <property type="project" value="UniProtKB-KW"/>
</dbReference>
<dbReference type="InterPro" id="IPR001310">
    <property type="entry name" value="Histidine_triad_HIT"/>
</dbReference>
<proteinExistence type="inferred from homology"/>
<evidence type="ECO:0000313" key="11">
    <source>
        <dbReference type="Ensembl" id="ENSMMDP00005051117.1"/>
    </source>
</evidence>
<dbReference type="PANTHER" id="PTHR12486">
    <property type="entry name" value="APRATAXIN-RELATED"/>
    <property type="match status" value="1"/>
</dbReference>
<dbReference type="PANTHER" id="PTHR12486:SF5">
    <property type="entry name" value="ADENOSINE 5'-MONOPHOSPHORAMIDASE HINT3"/>
    <property type="match status" value="1"/>
</dbReference>
<comment type="catalytic activity">
    <reaction evidence="3">
        <text>adenosine 5'-phosphoramidate + H2O = NH4(+) + AMP</text>
        <dbReference type="Rhea" id="RHEA:67916"/>
        <dbReference type="ChEBI" id="CHEBI:15377"/>
        <dbReference type="ChEBI" id="CHEBI:28938"/>
        <dbReference type="ChEBI" id="CHEBI:57890"/>
        <dbReference type="ChEBI" id="CHEBI:456215"/>
    </reaction>
</comment>
<reference evidence="11" key="2">
    <citation type="submission" date="2025-08" db="UniProtKB">
        <authorList>
            <consortium name="Ensembl"/>
        </authorList>
    </citation>
    <scope>IDENTIFICATION</scope>
</reference>
<organism evidence="11 12">
    <name type="scientific">Myripristis murdjan</name>
    <name type="common">pinecone soldierfish</name>
    <dbReference type="NCBI Taxonomy" id="586833"/>
    <lineage>
        <taxon>Eukaryota</taxon>
        <taxon>Metazoa</taxon>
        <taxon>Chordata</taxon>
        <taxon>Craniata</taxon>
        <taxon>Vertebrata</taxon>
        <taxon>Euteleostomi</taxon>
        <taxon>Actinopterygii</taxon>
        <taxon>Neopterygii</taxon>
        <taxon>Teleostei</taxon>
        <taxon>Neoteleostei</taxon>
        <taxon>Acanthomorphata</taxon>
        <taxon>Holocentriformes</taxon>
        <taxon>Holocentridae</taxon>
        <taxon>Myripristis</taxon>
    </lineage>
</organism>
<dbReference type="InterPro" id="IPR036265">
    <property type="entry name" value="HIT-like_sf"/>
</dbReference>
<dbReference type="Pfam" id="PF11969">
    <property type="entry name" value="DcpS_C"/>
    <property type="match status" value="1"/>
</dbReference>
<protein>
    <recommendedName>
        <fullName evidence="5">Adenosine 5'-monophosphoramidase HINT3</fullName>
    </recommendedName>
    <alternativeName>
        <fullName evidence="6">Histidine triad nucleotide-binding protein 3</fullName>
    </alternativeName>
</protein>
<dbReference type="InterPro" id="IPR011146">
    <property type="entry name" value="HIT-like"/>
</dbReference>
<evidence type="ECO:0000256" key="6">
    <source>
        <dbReference type="ARBA" id="ARBA00042361"/>
    </source>
</evidence>
<dbReference type="InParanoid" id="A0A668ACG4"/>
<evidence type="ECO:0000256" key="8">
    <source>
        <dbReference type="PIRSR" id="PIRSR601310-3"/>
    </source>
</evidence>
<dbReference type="AlphaFoldDB" id="A0A668ACG4"/>
<accession>A0A668ACG4</accession>
<evidence type="ECO:0000259" key="10">
    <source>
        <dbReference type="PROSITE" id="PS51084"/>
    </source>
</evidence>
<comment type="similarity">
    <text evidence="4">Belongs to the HINT family.</text>
</comment>
<dbReference type="GO" id="GO:0016787">
    <property type="term" value="F:hydrolase activity"/>
    <property type="evidence" value="ECO:0007669"/>
    <property type="project" value="UniProtKB-KW"/>
</dbReference>
<reference evidence="11" key="3">
    <citation type="submission" date="2025-09" db="UniProtKB">
        <authorList>
            <consortium name="Ensembl"/>
        </authorList>
    </citation>
    <scope>IDENTIFICATION</scope>
</reference>
<feature type="domain" description="HIT" evidence="10">
    <location>
        <begin position="30"/>
        <end position="139"/>
    </location>
</feature>
<evidence type="ECO:0000256" key="1">
    <source>
        <dbReference type="ARBA" id="ARBA00022741"/>
    </source>
</evidence>
<evidence type="ECO:0000256" key="2">
    <source>
        <dbReference type="ARBA" id="ARBA00022801"/>
    </source>
</evidence>
<keyword evidence="12" id="KW-1185">Reference proteome</keyword>
<feature type="short sequence motif" description="Histidine triad motif" evidence="8 9">
    <location>
        <begin position="122"/>
        <end position="126"/>
    </location>
</feature>
<evidence type="ECO:0000256" key="4">
    <source>
        <dbReference type="ARBA" id="ARBA00025764"/>
    </source>
</evidence>
<dbReference type="GeneTree" id="ENSGT00510000047616"/>